<reference evidence="3" key="1">
    <citation type="submission" date="2020-08" db="EMBL/GenBank/DDBJ databases">
        <title>Genome public.</title>
        <authorList>
            <person name="Liu C."/>
            <person name="Sun Q."/>
        </authorList>
    </citation>
    <scope>NUCLEOTIDE SEQUENCE</scope>
    <source>
        <strain evidence="3">NSJ-55</strain>
    </source>
</reference>
<dbReference type="GO" id="GO:0003677">
    <property type="term" value="F:DNA binding"/>
    <property type="evidence" value="ECO:0007669"/>
    <property type="project" value="UniProtKB-KW"/>
</dbReference>
<dbReference type="CDD" id="cd00093">
    <property type="entry name" value="HTH_XRE"/>
    <property type="match status" value="1"/>
</dbReference>
<keyword evidence="1" id="KW-0238">DNA-binding</keyword>
<dbReference type="Proteomes" id="UP000652477">
    <property type="component" value="Unassembled WGS sequence"/>
</dbReference>
<evidence type="ECO:0000259" key="2">
    <source>
        <dbReference type="PROSITE" id="PS50943"/>
    </source>
</evidence>
<dbReference type="AlphaFoldDB" id="A0A923RQL2"/>
<dbReference type="SUPFAM" id="SSF47413">
    <property type="entry name" value="lambda repressor-like DNA-binding domains"/>
    <property type="match status" value="1"/>
</dbReference>
<dbReference type="Pfam" id="PF01381">
    <property type="entry name" value="HTH_3"/>
    <property type="match status" value="1"/>
</dbReference>
<evidence type="ECO:0000256" key="1">
    <source>
        <dbReference type="ARBA" id="ARBA00023125"/>
    </source>
</evidence>
<comment type="caution">
    <text evidence="3">The sequence shown here is derived from an EMBL/GenBank/DDBJ whole genome shotgun (WGS) entry which is preliminary data.</text>
</comment>
<evidence type="ECO:0000313" key="4">
    <source>
        <dbReference type="Proteomes" id="UP000652477"/>
    </source>
</evidence>
<evidence type="ECO:0000313" key="3">
    <source>
        <dbReference type="EMBL" id="MBC5687482.1"/>
    </source>
</evidence>
<feature type="domain" description="HTH cro/C1-type" evidence="2">
    <location>
        <begin position="10"/>
        <end position="64"/>
    </location>
</feature>
<organism evidence="3 4">
    <name type="scientific">Mediterraneibacter hominis</name>
    <dbReference type="NCBI Taxonomy" id="2763054"/>
    <lineage>
        <taxon>Bacteria</taxon>
        <taxon>Bacillati</taxon>
        <taxon>Bacillota</taxon>
        <taxon>Clostridia</taxon>
        <taxon>Lachnospirales</taxon>
        <taxon>Lachnospiraceae</taxon>
        <taxon>Mediterraneibacter</taxon>
    </lineage>
</organism>
<dbReference type="RefSeq" id="WP_186874171.1">
    <property type="nucleotide sequence ID" value="NZ_JACOPF010000001.1"/>
</dbReference>
<dbReference type="InterPro" id="IPR010982">
    <property type="entry name" value="Lambda_DNA-bd_dom_sf"/>
</dbReference>
<accession>A0A923RQL2</accession>
<dbReference type="EMBL" id="JACOPF010000001">
    <property type="protein sequence ID" value="MBC5687482.1"/>
    <property type="molecule type" value="Genomic_DNA"/>
</dbReference>
<gene>
    <name evidence="3" type="ORF">H8S37_00850</name>
</gene>
<sequence length="128" mass="14908">MSNIQLVNNLLRLRKAHNYTQQQISKMLNISRQAYSNYETSKRTPDLDSLIRLSQIYHVSLDELVNQSCYKDGIINERKGPYTAAMEIESADTLYLTQEEVTLIEHYRDASGDDRRLVRKVLNVTEQN</sequence>
<dbReference type="Gene3D" id="1.10.260.40">
    <property type="entry name" value="lambda repressor-like DNA-binding domains"/>
    <property type="match status" value="1"/>
</dbReference>
<dbReference type="PROSITE" id="PS50943">
    <property type="entry name" value="HTH_CROC1"/>
    <property type="match status" value="1"/>
</dbReference>
<keyword evidence="4" id="KW-1185">Reference proteome</keyword>
<name>A0A923RQL2_9FIRM</name>
<dbReference type="PANTHER" id="PTHR46558:SF11">
    <property type="entry name" value="HTH-TYPE TRANSCRIPTIONAL REGULATOR XRE"/>
    <property type="match status" value="1"/>
</dbReference>
<dbReference type="SMART" id="SM00530">
    <property type="entry name" value="HTH_XRE"/>
    <property type="match status" value="1"/>
</dbReference>
<dbReference type="InterPro" id="IPR001387">
    <property type="entry name" value="Cro/C1-type_HTH"/>
</dbReference>
<protein>
    <submittedName>
        <fullName evidence="3">Helix-turn-helix transcriptional regulator</fullName>
    </submittedName>
</protein>
<proteinExistence type="predicted"/>
<dbReference type="PANTHER" id="PTHR46558">
    <property type="entry name" value="TRACRIPTIONAL REGULATORY PROTEIN-RELATED-RELATED"/>
    <property type="match status" value="1"/>
</dbReference>